<evidence type="ECO:0000313" key="2">
    <source>
        <dbReference type="Proteomes" id="UP001141434"/>
    </source>
</evidence>
<dbReference type="AlphaFoldDB" id="A0A9W9G1P1"/>
<reference evidence="1" key="1">
    <citation type="submission" date="2022-11" db="EMBL/GenBank/DDBJ databases">
        <authorList>
            <person name="Petersen C."/>
        </authorList>
    </citation>
    <scope>NUCLEOTIDE SEQUENCE</scope>
    <source>
        <strain evidence="1">IBT 34128</strain>
    </source>
</reference>
<proteinExistence type="predicted"/>
<dbReference type="RefSeq" id="XP_056515111.1">
    <property type="nucleotide sequence ID" value="XM_056652182.1"/>
</dbReference>
<reference evidence="1" key="2">
    <citation type="journal article" date="2023" name="IMA Fungus">
        <title>Comparative genomic study of the Penicillium genus elucidates a diverse pangenome and 15 lateral gene transfer events.</title>
        <authorList>
            <person name="Petersen C."/>
            <person name="Sorensen T."/>
            <person name="Nielsen M.R."/>
            <person name="Sondergaard T.E."/>
            <person name="Sorensen J.L."/>
            <person name="Fitzpatrick D.A."/>
            <person name="Frisvad J.C."/>
            <person name="Nielsen K.L."/>
        </authorList>
    </citation>
    <scope>NUCLEOTIDE SEQUENCE</scope>
    <source>
        <strain evidence="1">IBT 34128</strain>
    </source>
</reference>
<dbReference type="GeneID" id="81391350"/>
<accession>A0A9W9G1P1</accession>
<organism evidence="1 2">
    <name type="scientific">Penicillium alfredii</name>
    <dbReference type="NCBI Taxonomy" id="1506179"/>
    <lineage>
        <taxon>Eukaryota</taxon>
        <taxon>Fungi</taxon>
        <taxon>Dikarya</taxon>
        <taxon>Ascomycota</taxon>
        <taxon>Pezizomycotina</taxon>
        <taxon>Eurotiomycetes</taxon>
        <taxon>Eurotiomycetidae</taxon>
        <taxon>Eurotiales</taxon>
        <taxon>Aspergillaceae</taxon>
        <taxon>Penicillium</taxon>
    </lineage>
</organism>
<evidence type="ECO:0000313" key="1">
    <source>
        <dbReference type="EMBL" id="KAJ5110343.1"/>
    </source>
</evidence>
<dbReference type="EMBL" id="JAPMSZ010000003">
    <property type="protein sequence ID" value="KAJ5110343.1"/>
    <property type="molecule type" value="Genomic_DNA"/>
</dbReference>
<comment type="caution">
    <text evidence="1">The sequence shown here is derived from an EMBL/GenBank/DDBJ whole genome shotgun (WGS) entry which is preliminary data.</text>
</comment>
<protein>
    <submittedName>
        <fullName evidence="1">Uncharacterized protein</fullName>
    </submittedName>
</protein>
<dbReference type="Proteomes" id="UP001141434">
    <property type="component" value="Unassembled WGS sequence"/>
</dbReference>
<sequence>MVSFNGQVFGSDMQSTIDRTWASTALVDRVAPSPIRKVKKWKEAVETILESFNEPAEDTVSTKMVCQRSFPSYTPVF</sequence>
<name>A0A9W9G1P1_9EURO</name>
<gene>
    <name evidence="1" type="ORF">NUU61_001600</name>
</gene>
<keyword evidence="2" id="KW-1185">Reference proteome</keyword>